<organism evidence="7 8">
    <name type="scientific">Cymbomonas tetramitiformis</name>
    <dbReference type="NCBI Taxonomy" id="36881"/>
    <lineage>
        <taxon>Eukaryota</taxon>
        <taxon>Viridiplantae</taxon>
        <taxon>Chlorophyta</taxon>
        <taxon>Pyramimonadophyceae</taxon>
        <taxon>Pyramimonadales</taxon>
        <taxon>Pyramimonadaceae</taxon>
        <taxon>Cymbomonas</taxon>
    </lineage>
</organism>
<feature type="region of interest" description="Disordered" evidence="6">
    <location>
        <begin position="607"/>
        <end position="630"/>
    </location>
</feature>
<keyword evidence="3" id="KW-0863">Zinc-finger</keyword>
<keyword evidence="5" id="KW-0539">Nucleus</keyword>
<sequence>MNFVKVAEDVLEDPDHPGYWIRLDQWNRFRNDTNKNNRDAELPFILDTALVSQPSPTNPTEKSASGDGSLISPVYRTFERIAKDTHVALSGKHVGKPRKFTLWKCRLCSKSFSFKVFGGSTGVLFKHLARYHPAEHTEARVASKHSKLKLEDDGSITELYSFPDALPHHVRFLLWHVLDLGHLHKAESQNFREFTSGLDKRYVPPCRSTCENISEIVRELMMVNLLAVIAETKQQLGEPCFGLQSDLWSPQDNKVSFACLRLSMILLLNGILVDVCPLLGFEQFLENSHTGAALSRWKVMLLSRAAISMTDITLPTLDGAGNNKKCFKILCKKMKVCGSHNLRRAVLYGLGGGGAVKNPGLSALIDKNAKQSRSFHGSVKHSQRLAQAQLKRGVKRSKLKSVKRQHAIRWGGVYLMLRQNRLLESDIKVALTGVESGSCEEIPVFVLPRNSTTTGVSGDSDGEISDADGDESDADQAMQGHQAVGLDKEYVLACATHRTLTADKVEIVSGNEVNESWDEVHADSLPADIKQFRRITAEQIEKRLLTLDDDTLLALKMNPSIDTSETGPLFIGKSASLELMDAVYNRQLRLRGKHQYSVGAIKLRGSQEGGTLTESSSSISQPMTAASASDQEAVREVLERSGSQVKSTKRRRTGVIDLAGSLRSQPASIARSVGATENVEDLLSALISAEKDLFEKLCETGVTSGKFVDKKTDEFDQSYLKKYGREIPEPEYEEDEDSDCEVGCDLE</sequence>
<feature type="compositionally biased region" description="Acidic residues" evidence="6">
    <location>
        <begin position="729"/>
        <end position="747"/>
    </location>
</feature>
<feature type="region of interest" description="Disordered" evidence="6">
    <location>
        <begin position="726"/>
        <end position="747"/>
    </location>
</feature>
<comment type="caution">
    <text evidence="7">The sequence shown here is derived from an EMBL/GenBank/DDBJ whole genome shotgun (WGS) entry which is preliminary data.</text>
</comment>
<dbReference type="PANTHER" id="PTHR46481">
    <property type="entry name" value="ZINC FINGER BED DOMAIN-CONTAINING PROTEIN 4"/>
    <property type="match status" value="1"/>
</dbReference>
<name>A0AAE0EMU9_9CHLO</name>
<comment type="subcellular location">
    <subcellularLocation>
        <location evidence="1">Nucleus</location>
    </subcellularLocation>
</comment>
<dbReference type="InterPro" id="IPR052035">
    <property type="entry name" value="ZnF_BED_domain_contain"/>
</dbReference>
<evidence type="ECO:0008006" key="9">
    <source>
        <dbReference type="Google" id="ProtNLM"/>
    </source>
</evidence>
<dbReference type="GO" id="GO:0008270">
    <property type="term" value="F:zinc ion binding"/>
    <property type="evidence" value="ECO:0007669"/>
    <property type="project" value="UniProtKB-KW"/>
</dbReference>
<evidence type="ECO:0000256" key="1">
    <source>
        <dbReference type="ARBA" id="ARBA00004123"/>
    </source>
</evidence>
<dbReference type="GO" id="GO:0005634">
    <property type="term" value="C:nucleus"/>
    <property type="evidence" value="ECO:0007669"/>
    <property type="project" value="UniProtKB-SubCell"/>
</dbReference>
<evidence type="ECO:0000256" key="6">
    <source>
        <dbReference type="SAM" id="MobiDB-lite"/>
    </source>
</evidence>
<evidence type="ECO:0000256" key="3">
    <source>
        <dbReference type="ARBA" id="ARBA00022771"/>
    </source>
</evidence>
<accession>A0AAE0EMU9</accession>
<evidence type="ECO:0000256" key="2">
    <source>
        <dbReference type="ARBA" id="ARBA00022723"/>
    </source>
</evidence>
<evidence type="ECO:0000313" key="7">
    <source>
        <dbReference type="EMBL" id="KAK3234171.1"/>
    </source>
</evidence>
<proteinExistence type="predicted"/>
<feature type="compositionally biased region" description="Acidic residues" evidence="6">
    <location>
        <begin position="460"/>
        <end position="474"/>
    </location>
</feature>
<gene>
    <name evidence="7" type="ORF">CYMTET_55562</name>
</gene>
<dbReference type="PANTHER" id="PTHR46481:SF10">
    <property type="entry name" value="ZINC FINGER BED DOMAIN-CONTAINING PROTEIN 39"/>
    <property type="match status" value="1"/>
</dbReference>
<keyword evidence="8" id="KW-1185">Reference proteome</keyword>
<feature type="compositionally biased region" description="Polar residues" evidence="6">
    <location>
        <begin position="609"/>
        <end position="630"/>
    </location>
</feature>
<evidence type="ECO:0000313" key="8">
    <source>
        <dbReference type="Proteomes" id="UP001190700"/>
    </source>
</evidence>
<evidence type="ECO:0000256" key="5">
    <source>
        <dbReference type="ARBA" id="ARBA00023242"/>
    </source>
</evidence>
<reference evidence="7 8" key="1">
    <citation type="journal article" date="2015" name="Genome Biol. Evol.">
        <title>Comparative Genomics of a Bacterivorous Green Alga Reveals Evolutionary Causalities and Consequences of Phago-Mixotrophic Mode of Nutrition.</title>
        <authorList>
            <person name="Burns J.A."/>
            <person name="Paasch A."/>
            <person name="Narechania A."/>
            <person name="Kim E."/>
        </authorList>
    </citation>
    <scope>NUCLEOTIDE SEQUENCE [LARGE SCALE GENOMIC DNA]</scope>
    <source>
        <strain evidence="7 8">PLY_AMNH</strain>
    </source>
</reference>
<dbReference type="Proteomes" id="UP001190700">
    <property type="component" value="Unassembled WGS sequence"/>
</dbReference>
<protein>
    <recommendedName>
        <fullName evidence="9">BED-type domain-containing protein</fullName>
    </recommendedName>
</protein>
<dbReference type="AlphaFoldDB" id="A0AAE0EMU9"/>
<dbReference type="EMBL" id="LGRX02035550">
    <property type="protein sequence ID" value="KAK3234171.1"/>
    <property type="molecule type" value="Genomic_DNA"/>
</dbReference>
<evidence type="ECO:0000256" key="4">
    <source>
        <dbReference type="ARBA" id="ARBA00022833"/>
    </source>
</evidence>
<keyword evidence="2" id="KW-0479">Metal-binding</keyword>
<keyword evidence="4" id="KW-0862">Zinc</keyword>
<feature type="region of interest" description="Disordered" evidence="6">
    <location>
        <begin position="450"/>
        <end position="474"/>
    </location>
</feature>